<dbReference type="EMBL" id="KZ305028">
    <property type="protein sequence ID" value="PIA51109.1"/>
    <property type="molecule type" value="Genomic_DNA"/>
</dbReference>
<dbReference type="InParanoid" id="A0A2G5E5S3"/>
<dbReference type="OrthoDB" id="1937135at2759"/>
<dbReference type="InterPro" id="IPR036875">
    <property type="entry name" value="Znf_CCHC_sf"/>
</dbReference>
<organism evidence="2 3">
    <name type="scientific">Aquilegia coerulea</name>
    <name type="common">Rocky mountain columbine</name>
    <dbReference type="NCBI Taxonomy" id="218851"/>
    <lineage>
        <taxon>Eukaryota</taxon>
        <taxon>Viridiplantae</taxon>
        <taxon>Streptophyta</taxon>
        <taxon>Embryophyta</taxon>
        <taxon>Tracheophyta</taxon>
        <taxon>Spermatophyta</taxon>
        <taxon>Magnoliopsida</taxon>
        <taxon>Ranunculales</taxon>
        <taxon>Ranunculaceae</taxon>
        <taxon>Thalictroideae</taxon>
        <taxon>Aquilegia</taxon>
    </lineage>
</organism>
<dbReference type="PANTHER" id="PTHR34222:SF100">
    <property type="entry name" value="CCHC-TYPE DOMAIN-CONTAINING PROTEIN"/>
    <property type="match status" value="1"/>
</dbReference>
<dbReference type="Gene3D" id="4.10.60.10">
    <property type="entry name" value="Zinc finger, CCHC-type"/>
    <property type="match status" value="1"/>
</dbReference>
<keyword evidence="3" id="KW-1185">Reference proteome</keyword>
<proteinExistence type="predicted"/>
<feature type="region of interest" description="Disordered" evidence="1">
    <location>
        <begin position="134"/>
        <end position="169"/>
    </location>
</feature>
<name>A0A2G5E5S3_AQUCA</name>
<dbReference type="AlphaFoldDB" id="A0A2G5E5S3"/>
<dbReference type="Proteomes" id="UP000230069">
    <property type="component" value="Unassembled WGS sequence"/>
</dbReference>
<sequence length="220" mass="24608">MTKLWDELALTESDKLRTFTPYISHREEQRLVQFLMALRDDFEGLRGSILHRNFLPSVDSVVNELLAEEVRLKPQVGKGLLPLPTSSVMDVPYKSSFKSPSRHHPKVADDEYSFCKQTGHWKLQCPLLLSKANDNQSRSKMGKPSSHRTSKPRHTQSNAATSDGANSVDSFNQSLTTQLAEQFQKFLTTHPSAMSTSMPIGLSSSTSSGSSIQEADWDRP</sequence>
<gene>
    <name evidence="2" type="ORF">AQUCO_01100145v1</name>
</gene>
<dbReference type="GO" id="GO:0003676">
    <property type="term" value="F:nucleic acid binding"/>
    <property type="evidence" value="ECO:0007669"/>
    <property type="project" value="InterPro"/>
</dbReference>
<feature type="region of interest" description="Disordered" evidence="1">
    <location>
        <begin position="193"/>
        <end position="220"/>
    </location>
</feature>
<dbReference type="STRING" id="218851.A0A2G5E5S3"/>
<dbReference type="GO" id="GO:0008270">
    <property type="term" value="F:zinc ion binding"/>
    <property type="evidence" value="ECO:0007669"/>
    <property type="project" value="InterPro"/>
</dbReference>
<evidence type="ECO:0000313" key="3">
    <source>
        <dbReference type="Proteomes" id="UP000230069"/>
    </source>
</evidence>
<protein>
    <submittedName>
        <fullName evidence="2">Uncharacterized protein</fullName>
    </submittedName>
</protein>
<feature type="compositionally biased region" description="Polar residues" evidence="1">
    <location>
        <begin position="155"/>
        <end position="169"/>
    </location>
</feature>
<feature type="compositionally biased region" description="Low complexity" evidence="1">
    <location>
        <begin position="194"/>
        <end position="212"/>
    </location>
</feature>
<reference evidence="2 3" key="1">
    <citation type="submission" date="2017-09" db="EMBL/GenBank/DDBJ databases">
        <title>WGS assembly of Aquilegia coerulea Goldsmith.</title>
        <authorList>
            <person name="Hodges S."/>
            <person name="Kramer E."/>
            <person name="Nordborg M."/>
            <person name="Tomkins J."/>
            <person name="Borevitz J."/>
            <person name="Derieg N."/>
            <person name="Yan J."/>
            <person name="Mihaltcheva S."/>
            <person name="Hayes R.D."/>
            <person name="Rokhsar D."/>
        </authorList>
    </citation>
    <scope>NUCLEOTIDE SEQUENCE [LARGE SCALE GENOMIC DNA]</scope>
    <source>
        <strain evidence="3">cv. Goldsmith</strain>
    </source>
</reference>
<accession>A0A2G5E5S3</accession>
<feature type="compositionally biased region" description="Basic residues" evidence="1">
    <location>
        <begin position="145"/>
        <end position="154"/>
    </location>
</feature>
<evidence type="ECO:0000256" key="1">
    <source>
        <dbReference type="SAM" id="MobiDB-lite"/>
    </source>
</evidence>
<evidence type="ECO:0000313" key="2">
    <source>
        <dbReference type="EMBL" id="PIA51109.1"/>
    </source>
</evidence>
<dbReference type="PANTHER" id="PTHR34222">
    <property type="entry name" value="GAG_PRE-INTEGRS DOMAIN-CONTAINING PROTEIN"/>
    <property type="match status" value="1"/>
</dbReference>
<dbReference type="SUPFAM" id="SSF57756">
    <property type="entry name" value="Retrovirus zinc finger-like domains"/>
    <property type="match status" value="1"/>
</dbReference>